<feature type="compositionally biased region" description="Basic and acidic residues" evidence="1">
    <location>
        <begin position="18"/>
        <end position="41"/>
    </location>
</feature>
<accession>A0AAW2N1Y7</accession>
<evidence type="ECO:0000313" key="2">
    <source>
        <dbReference type="EMBL" id="KAL0336401.1"/>
    </source>
</evidence>
<reference evidence="2" key="2">
    <citation type="journal article" date="2024" name="Plant">
        <title>Genomic evolution and insights into agronomic trait innovations of Sesamum species.</title>
        <authorList>
            <person name="Miao H."/>
            <person name="Wang L."/>
            <person name="Qu L."/>
            <person name="Liu H."/>
            <person name="Sun Y."/>
            <person name="Le M."/>
            <person name="Wang Q."/>
            <person name="Wei S."/>
            <person name="Zheng Y."/>
            <person name="Lin W."/>
            <person name="Duan Y."/>
            <person name="Cao H."/>
            <person name="Xiong S."/>
            <person name="Wang X."/>
            <person name="Wei L."/>
            <person name="Li C."/>
            <person name="Ma Q."/>
            <person name="Ju M."/>
            <person name="Zhao R."/>
            <person name="Li G."/>
            <person name="Mu C."/>
            <person name="Tian Q."/>
            <person name="Mei H."/>
            <person name="Zhang T."/>
            <person name="Gao T."/>
            <person name="Zhang H."/>
        </authorList>
    </citation>
    <scope>NUCLEOTIDE SEQUENCE</scope>
    <source>
        <strain evidence="2">G02</strain>
    </source>
</reference>
<sequence>MVMSDQYTCEEEIISVKDSEWIHQPPKFDHRNSREQDEQGRGKRSYAAPPKGPPGYTPLATTRARALMAIEHLNVVRWPGKMKETTERIAS</sequence>
<evidence type="ECO:0000256" key="1">
    <source>
        <dbReference type="SAM" id="MobiDB-lite"/>
    </source>
</evidence>
<protein>
    <submittedName>
        <fullName evidence="2">Uncharacterized protein</fullName>
    </submittedName>
</protein>
<dbReference type="AlphaFoldDB" id="A0AAW2N1Y7"/>
<reference evidence="2" key="1">
    <citation type="submission" date="2020-06" db="EMBL/GenBank/DDBJ databases">
        <authorList>
            <person name="Li T."/>
            <person name="Hu X."/>
            <person name="Zhang T."/>
            <person name="Song X."/>
            <person name="Zhang H."/>
            <person name="Dai N."/>
            <person name="Sheng W."/>
            <person name="Hou X."/>
            <person name="Wei L."/>
        </authorList>
    </citation>
    <scope>NUCLEOTIDE SEQUENCE</scope>
    <source>
        <strain evidence="2">G02</strain>
        <tissue evidence="2">Leaf</tissue>
    </source>
</reference>
<organism evidence="2">
    <name type="scientific">Sesamum radiatum</name>
    <name type="common">Black benniseed</name>
    <dbReference type="NCBI Taxonomy" id="300843"/>
    <lineage>
        <taxon>Eukaryota</taxon>
        <taxon>Viridiplantae</taxon>
        <taxon>Streptophyta</taxon>
        <taxon>Embryophyta</taxon>
        <taxon>Tracheophyta</taxon>
        <taxon>Spermatophyta</taxon>
        <taxon>Magnoliopsida</taxon>
        <taxon>eudicotyledons</taxon>
        <taxon>Gunneridae</taxon>
        <taxon>Pentapetalae</taxon>
        <taxon>asterids</taxon>
        <taxon>lamiids</taxon>
        <taxon>Lamiales</taxon>
        <taxon>Pedaliaceae</taxon>
        <taxon>Sesamum</taxon>
    </lineage>
</organism>
<feature type="region of interest" description="Disordered" evidence="1">
    <location>
        <begin position="18"/>
        <end position="59"/>
    </location>
</feature>
<name>A0AAW2N1Y7_SESRA</name>
<proteinExistence type="predicted"/>
<comment type="caution">
    <text evidence="2">The sequence shown here is derived from an EMBL/GenBank/DDBJ whole genome shotgun (WGS) entry which is preliminary data.</text>
</comment>
<gene>
    <name evidence="2" type="ORF">Sradi_4852000</name>
</gene>
<dbReference type="EMBL" id="JACGWJ010000021">
    <property type="protein sequence ID" value="KAL0336401.1"/>
    <property type="molecule type" value="Genomic_DNA"/>
</dbReference>